<evidence type="ECO:0008006" key="4">
    <source>
        <dbReference type="Google" id="ProtNLM"/>
    </source>
</evidence>
<reference evidence="2 3" key="1">
    <citation type="journal article" date="2016" name="Nat. Commun.">
        <title>Thousands of microbial genomes shed light on interconnected biogeochemical processes in an aquifer system.</title>
        <authorList>
            <person name="Anantharaman K."/>
            <person name="Brown C.T."/>
            <person name="Hug L.A."/>
            <person name="Sharon I."/>
            <person name="Castelle C.J."/>
            <person name="Probst A.J."/>
            <person name="Thomas B.C."/>
            <person name="Singh A."/>
            <person name="Wilkins M.J."/>
            <person name="Karaoz U."/>
            <person name="Brodie E.L."/>
            <person name="Williams K.H."/>
            <person name="Hubbard S.S."/>
            <person name="Banfield J.F."/>
        </authorList>
    </citation>
    <scope>NUCLEOTIDE SEQUENCE [LARGE SCALE GENOMIC DNA]</scope>
</reference>
<sequence>MKKTTLGLGALALTLGVMGMSAGVASAYQGDPNTKGPNYSLERHEAMEKAFENKDYSAWKDLMQGRGRVSQVVTPENFSKFAEAHELMEQGKVAEAQKIRQELGLGLHNGSLKGGMNGTGMHRGMNR</sequence>
<proteinExistence type="predicted"/>
<dbReference type="STRING" id="1802723.A2675_03295"/>
<feature type="signal peptide" evidence="1">
    <location>
        <begin position="1"/>
        <end position="27"/>
    </location>
</feature>
<dbReference type="AlphaFoldDB" id="A0A1G2SAU2"/>
<protein>
    <recommendedName>
        <fullName evidence="4">DUF5667 domain-containing protein</fullName>
    </recommendedName>
</protein>
<feature type="chain" id="PRO_5009584389" description="DUF5667 domain-containing protein" evidence="1">
    <location>
        <begin position="28"/>
        <end position="127"/>
    </location>
</feature>
<gene>
    <name evidence="2" type="ORF">A2675_03295</name>
</gene>
<accession>A0A1G2SAU2</accession>
<dbReference type="Proteomes" id="UP000176997">
    <property type="component" value="Unassembled WGS sequence"/>
</dbReference>
<name>A0A1G2SAU2_9BACT</name>
<evidence type="ECO:0000256" key="1">
    <source>
        <dbReference type="SAM" id="SignalP"/>
    </source>
</evidence>
<evidence type="ECO:0000313" key="3">
    <source>
        <dbReference type="Proteomes" id="UP000176997"/>
    </source>
</evidence>
<dbReference type="EMBL" id="MHUS01000010">
    <property type="protein sequence ID" value="OHA81471.1"/>
    <property type="molecule type" value="Genomic_DNA"/>
</dbReference>
<keyword evidence="1" id="KW-0732">Signal</keyword>
<organism evidence="2 3">
    <name type="scientific">Candidatus Yonathbacteria bacterium RIFCSPHIGHO2_01_FULL_51_10</name>
    <dbReference type="NCBI Taxonomy" id="1802723"/>
    <lineage>
        <taxon>Bacteria</taxon>
        <taxon>Candidatus Yonathiibacteriota</taxon>
    </lineage>
</organism>
<evidence type="ECO:0000313" key="2">
    <source>
        <dbReference type="EMBL" id="OHA81471.1"/>
    </source>
</evidence>
<comment type="caution">
    <text evidence="2">The sequence shown here is derived from an EMBL/GenBank/DDBJ whole genome shotgun (WGS) entry which is preliminary data.</text>
</comment>